<evidence type="ECO:0000313" key="2">
    <source>
        <dbReference type="RefSeq" id="XP_038982728.1"/>
    </source>
</evidence>
<dbReference type="SUPFAM" id="SSF51735">
    <property type="entry name" value="NAD(P)-binding Rossmann-fold domains"/>
    <property type="match status" value="1"/>
</dbReference>
<dbReference type="KEGG" id="pda:103695981"/>
<reference evidence="1" key="1">
    <citation type="journal article" date="2019" name="Nat. Commun.">
        <title>Genome-wide association mapping of date palm fruit traits.</title>
        <authorList>
            <person name="Hazzouri K.M."/>
            <person name="Gros-Balthazard M."/>
            <person name="Flowers J.M."/>
            <person name="Copetti D."/>
            <person name="Lemansour A."/>
            <person name="Lebrun M."/>
            <person name="Masmoudi K."/>
            <person name="Ferrand S."/>
            <person name="Dhar M.I."/>
            <person name="Fresquez Z.A."/>
            <person name="Rosas U."/>
            <person name="Zhang J."/>
            <person name="Talag J."/>
            <person name="Lee S."/>
            <person name="Kudrna D."/>
            <person name="Powell R.F."/>
            <person name="Leitch I.J."/>
            <person name="Krueger R.R."/>
            <person name="Wing R.A."/>
            <person name="Amiri K.M.A."/>
            <person name="Purugganan M.D."/>
        </authorList>
    </citation>
    <scope>NUCLEOTIDE SEQUENCE [LARGE SCALE GENOMIC DNA]</scope>
    <source>
        <strain evidence="1">cv. Khalas</strain>
    </source>
</reference>
<dbReference type="Proteomes" id="UP000228380">
    <property type="component" value="Chromosome 5"/>
</dbReference>
<reference evidence="2" key="2">
    <citation type="submission" date="2025-08" db="UniProtKB">
        <authorList>
            <consortium name="RefSeq"/>
        </authorList>
    </citation>
    <scope>IDENTIFICATION</scope>
    <source>
        <tissue evidence="2">Young leaves</tissue>
    </source>
</reference>
<protein>
    <submittedName>
        <fullName evidence="2">Short-chain dehydrogenase TIC 32, chloroplastic-like</fullName>
    </submittedName>
</protein>
<dbReference type="PANTHER" id="PTHR48476">
    <property type="entry name" value="SHORT-CHAIN DEHYDROGENASE TIC 32, CHLOROPLASTIC-LIKE"/>
    <property type="match status" value="1"/>
</dbReference>
<evidence type="ECO:0000313" key="1">
    <source>
        <dbReference type="Proteomes" id="UP000228380"/>
    </source>
</evidence>
<accession>A0A8B9AFI1</accession>
<dbReference type="InterPro" id="IPR055280">
    <property type="entry name" value="TIC32"/>
</dbReference>
<dbReference type="OrthoDB" id="191139at2759"/>
<proteinExistence type="predicted"/>
<dbReference type="PANTHER" id="PTHR48476:SF1">
    <property type="entry name" value="SHORT-CHAIN DEHYDROGENASE TIC 32, CHLOROPLASTIC-LIKE"/>
    <property type="match status" value="1"/>
</dbReference>
<dbReference type="RefSeq" id="XP_038982728.1">
    <property type="nucleotide sequence ID" value="XM_039126800.1"/>
</dbReference>
<dbReference type="Gene3D" id="3.40.50.720">
    <property type="entry name" value="NAD(P)-binding Rossmann-like Domain"/>
    <property type="match status" value="1"/>
</dbReference>
<name>A0A8B9AFI1_PHODC</name>
<organism evidence="1 2">
    <name type="scientific">Phoenix dactylifera</name>
    <name type="common">Date palm</name>
    <dbReference type="NCBI Taxonomy" id="42345"/>
    <lineage>
        <taxon>Eukaryota</taxon>
        <taxon>Viridiplantae</taxon>
        <taxon>Streptophyta</taxon>
        <taxon>Embryophyta</taxon>
        <taxon>Tracheophyta</taxon>
        <taxon>Spermatophyta</taxon>
        <taxon>Magnoliopsida</taxon>
        <taxon>Liliopsida</taxon>
        <taxon>Arecaceae</taxon>
        <taxon>Coryphoideae</taxon>
        <taxon>Phoeniceae</taxon>
        <taxon>Phoenix</taxon>
    </lineage>
</organism>
<gene>
    <name evidence="2" type="primary">LOC103695981</name>
</gene>
<keyword evidence="1" id="KW-1185">Reference proteome</keyword>
<dbReference type="AlphaFoldDB" id="A0A8B9AFI1"/>
<dbReference type="GeneID" id="103695981"/>
<sequence length="91" mass="10340">MDCDRGHFLLTHLLVENMKKTSRNSDVEGRIVLVSSEAHNVTYQEGICLNKINDESGYNSYLAYGQSKLVNILHANELSRHFKALLVLFES</sequence>
<dbReference type="InterPro" id="IPR036291">
    <property type="entry name" value="NAD(P)-bd_dom_sf"/>
</dbReference>